<keyword evidence="5 6" id="KW-0472">Membrane</keyword>
<dbReference type="EMBL" id="CP036401">
    <property type="protein sequence ID" value="QBH99924.1"/>
    <property type="molecule type" value="Genomic_DNA"/>
</dbReference>
<dbReference type="PANTHER" id="PTHR38459:SF1">
    <property type="entry name" value="PROPHAGE BACTOPRENOL-LINKED GLUCOSE TRANSLOCASE HOMOLOG"/>
    <property type="match status" value="1"/>
</dbReference>
<dbReference type="InterPro" id="IPR007267">
    <property type="entry name" value="GtrA_DPMS_TM"/>
</dbReference>
<feature type="domain" description="GtrA/DPMS transmembrane" evidence="7">
    <location>
        <begin position="23"/>
        <end position="134"/>
    </location>
</feature>
<evidence type="ECO:0000256" key="5">
    <source>
        <dbReference type="ARBA" id="ARBA00023136"/>
    </source>
</evidence>
<evidence type="ECO:0000256" key="1">
    <source>
        <dbReference type="ARBA" id="ARBA00004141"/>
    </source>
</evidence>
<dbReference type="Proteomes" id="UP000292307">
    <property type="component" value="Chromosome"/>
</dbReference>
<evidence type="ECO:0000256" key="6">
    <source>
        <dbReference type="SAM" id="Phobius"/>
    </source>
</evidence>
<keyword evidence="9" id="KW-1185">Reference proteome</keyword>
<feature type="transmembrane region" description="Helical" evidence="6">
    <location>
        <begin position="108"/>
        <end position="128"/>
    </location>
</feature>
<evidence type="ECO:0000256" key="3">
    <source>
        <dbReference type="ARBA" id="ARBA00022692"/>
    </source>
</evidence>
<feature type="transmembrane region" description="Helical" evidence="6">
    <location>
        <begin position="54"/>
        <end position="73"/>
    </location>
</feature>
<keyword evidence="3 6" id="KW-0812">Transmembrane</keyword>
<dbReference type="Pfam" id="PF04138">
    <property type="entry name" value="GtrA_DPMS_TM"/>
    <property type="match status" value="1"/>
</dbReference>
<dbReference type="InterPro" id="IPR051401">
    <property type="entry name" value="GtrA_CellWall_Glycosyl"/>
</dbReference>
<gene>
    <name evidence="8" type="ORF">EYF70_03000</name>
</gene>
<sequence>MLNALRLDALKALLARHSALLAFGIIGVLNTLLHSGAVIALVETGLANPVAANAAGFALANTFSYFANCRLTFRQSPSWERYRKFVAVSMLSLVLTLLLSGLAEWMKWHYLAGLGMVLLCGPVLTYVLHKTFTFRGSAG</sequence>
<keyword evidence="4 6" id="KW-1133">Transmembrane helix</keyword>
<comment type="subcellular location">
    <subcellularLocation>
        <location evidence="1">Membrane</location>
        <topology evidence="1">Multi-pass membrane protein</topology>
    </subcellularLocation>
</comment>
<evidence type="ECO:0000313" key="9">
    <source>
        <dbReference type="Proteomes" id="UP000292307"/>
    </source>
</evidence>
<evidence type="ECO:0000256" key="2">
    <source>
        <dbReference type="ARBA" id="ARBA00009399"/>
    </source>
</evidence>
<evidence type="ECO:0000313" key="8">
    <source>
        <dbReference type="EMBL" id="QBH99924.1"/>
    </source>
</evidence>
<dbReference type="PANTHER" id="PTHR38459">
    <property type="entry name" value="PROPHAGE BACTOPRENOL-LINKED GLUCOSE TRANSLOCASE HOMOLOG"/>
    <property type="match status" value="1"/>
</dbReference>
<feature type="transmembrane region" description="Helical" evidence="6">
    <location>
        <begin position="85"/>
        <end position="102"/>
    </location>
</feature>
<name>A0ABX5RMV3_9BURK</name>
<evidence type="ECO:0000256" key="4">
    <source>
        <dbReference type="ARBA" id="ARBA00022989"/>
    </source>
</evidence>
<accession>A0ABX5RMV3</accession>
<evidence type="ECO:0000259" key="7">
    <source>
        <dbReference type="Pfam" id="PF04138"/>
    </source>
</evidence>
<feature type="transmembrane region" description="Helical" evidence="6">
    <location>
        <begin position="20"/>
        <end position="42"/>
    </location>
</feature>
<reference evidence="8 9" key="1">
    <citation type="submission" date="2019-02" db="EMBL/GenBank/DDBJ databases">
        <title>Draft Genome Sequences of Six Type Strains of the Genus Massilia.</title>
        <authorList>
            <person name="Miess H."/>
            <person name="Frediansyhah A."/>
            <person name="Gross H."/>
        </authorList>
    </citation>
    <scope>NUCLEOTIDE SEQUENCE [LARGE SCALE GENOMIC DNA]</scope>
    <source>
        <strain evidence="8 9">DSM 17472</strain>
    </source>
</reference>
<protein>
    <submittedName>
        <fullName evidence="8">GtrA family protein</fullName>
    </submittedName>
</protein>
<comment type="similarity">
    <text evidence="2">Belongs to the GtrA family.</text>
</comment>
<organism evidence="8 9">
    <name type="scientific">Pseudoduganella albidiflava</name>
    <dbReference type="NCBI Taxonomy" id="321983"/>
    <lineage>
        <taxon>Bacteria</taxon>
        <taxon>Pseudomonadati</taxon>
        <taxon>Pseudomonadota</taxon>
        <taxon>Betaproteobacteria</taxon>
        <taxon>Burkholderiales</taxon>
        <taxon>Oxalobacteraceae</taxon>
        <taxon>Telluria group</taxon>
        <taxon>Pseudoduganella</taxon>
    </lineage>
</organism>
<proteinExistence type="inferred from homology"/>